<protein>
    <submittedName>
        <fullName evidence="1">Uncharacterized protein</fullName>
    </submittedName>
</protein>
<accession>A0ABX1R0S2</accession>
<sequence>MKNSLFTFASESVDVQAPSTPAKVKRVLHETKLHLTVIFVGQQRVGSKSWEKYRNAIMLRHYDEQK</sequence>
<reference evidence="1 2" key="1">
    <citation type="submission" date="2020-03" db="EMBL/GenBank/DDBJ databases">
        <title>Alteromonas ponticola sp. nov., isolated from seawater.</title>
        <authorList>
            <person name="Yoon J.-H."/>
            <person name="Kim Y.-O."/>
        </authorList>
    </citation>
    <scope>NUCLEOTIDE SEQUENCE [LARGE SCALE GENOMIC DNA]</scope>
    <source>
        <strain evidence="1 2">MYP5</strain>
    </source>
</reference>
<dbReference type="EMBL" id="JAATNW010000004">
    <property type="protein sequence ID" value="NMH60074.1"/>
    <property type="molecule type" value="Genomic_DNA"/>
</dbReference>
<comment type="caution">
    <text evidence="1">The sequence shown here is derived from an EMBL/GenBank/DDBJ whole genome shotgun (WGS) entry which is preliminary data.</text>
</comment>
<name>A0ABX1R0S2_9ALTE</name>
<evidence type="ECO:0000313" key="2">
    <source>
        <dbReference type="Proteomes" id="UP000709336"/>
    </source>
</evidence>
<gene>
    <name evidence="1" type="ORF">HCJ96_08600</name>
</gene>
<dbReference type="RefSeq" id="WP_169210632.1">
    <property type="nucleotide sequence ID" value="NZ_JAATNW010000004.1"/>
</dbReference>
<evidence type="ECO:0000313" key="1">
    <source>
        <dbReference type="EMBL" id="NMH60074.1"/>
    </source>
</evidence>
<proteinExistence type="predicted"/>
<keyword evidence="2" id="KW-1185">Reference proteome</keyword>
<dbReference type="Proteomes" id="UP000709336">
    <property type="component" value="Unassembled WGS sequence"/>
</dbReference>
<organism evidence="1 2">
    <name type="scientific">Alteromonas ponticola</name>
    <dbReference type="NCBI Taxonomy" id="2720613"/>
    <lineage>
        <taxon>Bacteria</taxon>
        <taxon>Pseudomonadati</taxon>
        <taxon>Pseudomonadota</taxon>
        <taxon>Gammaproteobacteria</taxon>
        <taxon>Alteromonadales</taxon>
        <taxon>Alteromonadaceae</taxon>
        <taxon>Alteromonas/Salinimonas group</taxon>
        <taxon>Alteromonas</taxon>
    </lineage>
</organism>